<dbReference type="RefSeq" id="XP_052946454.1">
    <property type="nucleotide sequence ID" value="XM_053089602.1"/>
</dbReference>
<dbReference type="SUPFAM" id="SSF64268">
    <property type="entry name" value="PX domain"/>
    <property type="match status" value="1"/>
</dbReference>
<dbReference type="EMBL" id="JAKWFO010000005">
    <property type="protein sequence ID" value="KAI9636677.1"/>
    <property type="molecule type" value="Genomic_DNA"/>
</dbReference>
<dbReference type="CDD" id="cd07597">
    <property type="entry name" value="BAR_SNX8"/>
    <property type="match status" value="1"/>
</dbReference>
<dbReference type="Gene3D" id="1.10.238.10">
    <property type="entry name" value="EF-hand"/>
    <property type="match status" value="1"/>
</dbReference>
<dbReference type="InterPro" id="IPR028662">
    <property type="entry name" value="SNX8/Mvp1"/>
</dbReference>
<dbReference type="Pfam" id="PF19566">
    <property type="entry name" value="Snx8_BAR_dom"/>
    <property type="match status" value="1"/>
</dbReference>
<evidence type="ECO:0000313" key="11">
    <source>
        <dbReference type="EMBL" id="KAI9636677.1"/>
    </source>
</evidence>
<dbReference type="Proteomes" id="UP001164286">
    <property type="component" value="Unassembled WGS sequence"/>
</dbReference>
<feature type="compositionally biased region" description="Polar residues" evidence="9">
    <location>
        <begin position="1"/>
        <end position="23"/>
    </location>
</feature>
<organism evidence="11 12">
    <name type="scientific">Dioszegia hungarica</name>
    <dbReference type="NCBI Taxonomy" id="4972"/>
    <lineage>
        <taxon>Eukaryota</taxon>
        <taxon>Fungi</taxon>
        <taxon>Dikarya</taxon>
        <taxon>Basidiomycota</taxon>
        <taxon>Agaricomycotina</taxon>
        <taxon>Tremellomycetes</taxon>
        <taxon>Tremellales</taxon>
        <taxon>Bulleribasidiaceae</taxon>
        <taxon>Dioszegia</taxon>
    </lineage>
</organism>
<dbReference type="InterPro" id="IPR036871">
    <property type="entry name" value="PX_dom_sf"/>
</dbReference>
<dbReference type="PANTHER" id="PTHR47554">
    <property type="entry name" value="SORTING NEXIN MVP1"/>
    <property type="match status" value="1"/>
</dbReference>
<evidence type="ECO:0000256" key="2">
    <source>
        <dbReference type="ARBA" id="ARBA00004496"/>
    </source>
</evidence>
<feature type="region of interest" description="Disordered" evidence="9">
    <location>
        <begin position="209"/>
        <end position="241"/>
    </location>
</feature>
<dbReference type="InterPro" id="IPR045734">
    <property type="entry name" value="Snx8_BAR_dom"/>
</dbReference>
<evidence type="ECO:0000256" key="9">
    <source>
        <dbReference type="SAM" id="MobiDB-lite"/>
    </source>
</evidence>
<dbReference type="GO" id="GO:0032266">
    <property type="term" value="F:phosphatidylinositol-3-phosphate binding"/>
    <property type="evidence" value="ECO:0007669"/>
    <property type="project" value="TreeGrafter"/>
</dbReference>
<dbReference type="Pfam" id="PF00787">
    <property type="entry name" value="PX"/>
    <property type="match status" value="1"/>
</dbReference>
<evidence type="ECO:0000256" key="6">
    <source>
        <dbReference type="ARBA" id="ARBA00022490"/>
    </source>
</evidence>
<proteinExistence type="inferred from homology"/>
<dbReference type="PANTHER" id="PTHR47554:SF1">
    <property type="entry name" value="SORTING NEXIN MVP1"/>
    <property type="match status" value="1"/>
</dbReference>
<comment type="caution">
    <text evidence="11">The sequence shown here is derived from an EMBL/GenBank/DDBJ whole genome shotgun (WGS) entry which is preliminary data.</text>
</comment>
<keyword evidence="5" id="KW-0813">Transport</keyword>
<reference evidence="11" key="1">
    <citation type="journal article" date="2022" name="G3 (Bethesda)">
        <title>High quality genome of the basidiomycete yeast Dioszegia hungarica PDD-24b-2 isolated from cloud water.</title>
        <authorList>
            <person name="Jarrige D."/>
            <person name="Haridas S."/>
            <person name="Bleykasten-Grosshans C."/>
            <person name="Joly M."/>
            <person name="Nadalig T."/>
            <person name="Sancelme M."/>
            <person name="Vuilleumier S."/>
            <person name="Grigoriev I.V."/>
            <person name="Amato P."/>
            <person name="Bringel F."/>
        </authorList>
    </citation>
    <scope>NUCLEOTIDE SEQUENCE</scope>
    <source>
        <strain evidence="11">PDD-24b-2</strain>
    </source>
</reference>
<evidence type="ECO:0000256" key="5">
    <source>
        <dbReference type="ARBA" id="ARBA00022448"/>
    </source>
</evidence>
<keyword evidence="8" id="KW-0472">Membrane</keyword>
<evidence type="ECO:0000259" key="10">
    <source>
        <dbReference type="PROSITE" id="PS50195"/>
    </source>
</evidence>
<dbReference type="GO" id="GO:0005768">
    <property type="term" value="C:endosome"/>
    <property type="evidence" value="ECO:0007669"/>
    <property type="project" value="TreeGrafter"/>
</dbReference>
<dbReference type="GO" id="GO:0042147">
    <property type="term" value="P:retrograde transport, endosome to Golgi"/>
    <property type="evidence" value="ECO:0007669"/>
    <property type="project" value="InterPro"/>
</dbReference>
<feature type="compositionally biased region" description="Gly residues" evidence="9">
    <location>
        <begin position="73"/>
        <end position="83"/>
    </location>
</feature>
<feature type="region of interest" description="Disordered" evidence="9">
    <location>
        <begin position="1"/>
        <end position="83"/>
    </location>
</feature>
<evidence type="ECO:0000256" key="7">
    <source>
        <dbReference type="ARBA" id="ARBA00022927"/>
    </source>
</evidence>
<evidence type="ECO:0000256" key="1">
    <source>
        <dbReference type="ARBA" id="ARBA00004287"/>
    </source>
</evidence>
<accession>A0AA38H8V7</accession>
<dbReference type="Gene3D" id="3.30.1520.10">
    <property type="entry name" value="Phox-like domain"/>
    <property type="match status" value="1"/>
</dbReference>
<sequence>MFNAPRRTNPSLAQSAFLNSAGSSYPDPLASSTPNPGTAGYGDVDPWSGLPSPTRSGTPRRDSEEAITQPDLGAGGGFGGEAARAGDGGGLNGLIADPPALYLSLLDQMDTTPSGDVSISSVHRLLSTSKLPAAAIERIINLTARDKSSLARPEFICALALVALAQSSDSPEPDISIEALVSSLPNLPFPSLFIPAATTSSVIRTEPPVASPSLLTSSPWDTSPRVPTARAPAAQEDTSYTNGYDVGSGVHAVEPSGYSTGSGLAGDAANPEAEAERGYWKRLEKVDVELIKEREGWFLQKYKVTSDKRGGETVSRRYSDFVWLLDCMLRRYPFRILPSLPPKKMSPDAMFLEQRRKGLQRFLGMIVNHPILREDGALNVFLTEPNFEAWRKRVKVSTDEESANKRLSKSEEMNIPADLDEKLGILRDHLPALMGSYQKLVVLAERSLGRLMAASADSSRFALGLHTVGEEMPRCCYRAGAGGGGRCSLCEGVGRGLAEVAESWTKVAEEGERRATVILLGSIEALKAQRDLYVAFRDLFIRHDKLSKDSVDALRKKVETRLKKIEALRAAAKPNWEVEVDKLVSGNEQDNSLITSLLARRVFIRACMWHELSVVFHSRQAAQATLGWREFAKVESEAGEVVTGIWEGLRERLERMPVE</sequence>
<dbReference type="SMART" id="SM00312">
    <property type="entry name" value="PX"/>
    <property type="match status" value="1"/>
</dbReference>
<dbReference type="PROSITE" id="PS50195">
    <property type="entry name" value="PX"/>
    <property type="match status" value="1"/>
</dbReference>
<comment type="subcellular location">
    <subcellularLocation>
        <location evidence="2">Cytoplasm</location>
    </subcellularLocation>
    <subcellularLocation>
        <location evidence="1">Membrane</location>
        <topology evidence="1">Peripheral membrane protein</topology>
        <orientation evidence="1">Cytoplasmic side</orientation>
    </subcellularLocation>
</comment>
<evidence type="ECO:0000256" key="4">
    <source>
        <dbReference type="ARBA" id="ARBA00014268"/>
    </source>
</evidence>
<evidence type="ECO:0000256" key="8">
    <source>
        <dbReference type="ARBA" id="ARBA00023136"/>
    </source>
</evidence>
<protein>
    <recommendedName>
        <fullName evidence="4">Sorting nexin MVP1</fullName>
    </recommendedName>
</protein>
<name>A0AA38H8V7_9TREE</name>
<dbReference type="GO" id="GO:0006623">
    <property type="term" value="P:protein targeting to vacuole"/>
    <property type="evidence" value="ECO:0007669"/>
    <property type="project" value="TreeGrafter"/>
</dbReference>
<evidence type="ECO:0000256" key="3">
    <source>
        <dbReference type="ARBA" id="ARBA00010883"/>
    </source>
</evidence>
<evidence type="ECO:0000313" key="12">
    <source>
        <dbReference type="Proteomes" id="UP001164286"/>
    </source>
</evidence>
<keyword evidence="7" id="KW-0653">Protein transport</keyword>
<feature type="domain" description="PX" evidence="10">
    <location>
        <begin position="280"/>
        <end position="388"/>
    </location>
</feature>
<dbReference type="GeneID" id="77728807"/>
<dbReference type="GO" id="GO:0005829">
    <property type="term" value="C:cytosol"/>
    <property type="evidence" value="ECO:0007669"/>
    <property type="project" value="GOC"/>
</dbReference>
<keyword evidence="12" id="KW-1185">Reference proteome</keyword>
<gene>
    <name evidence="11" type="ORF">MKK02DRAFT_37239</name>
</gene>
<dbReference type="AlphaFoldDB" id="A0AA38H8V7"/>
<dbReference type="GO" id="GO:0016020">
    <property type="term" value="C:membrane"/>
    <property type="evidence" value="ECO:0007669"/>
    <property type="project" value="UniProtKB-SubCell"/>
</dbReference>
<comment type="similarity">
    <text evidence="3">Belongs to the sorting nexin family.</text>
</comment>
<keyword evidence="6" id="KW-0963">Cytoplasm</keyword>
<dbReference type="InterPro" id="IPR001683">
    <property type="entry name" value="PX_dom"/>
</dbReference>